<dbReference type="Pfam" id="PF01656">
    <property type="entry name" value="CbiA"/>
    <property type="match status" value="1"/>
</dbReference>
<evidence type="ECO:0000313" key="4">
    <source>
        <dbReference type="Proteomes" id="UP001331561"/>
    </source>
</evidence>
<proteinExistence type="predicted"/>
<dbReference type="InterPro" id="IPR050678">
    <property type="entry name" value="DNA_Partitioning_ATPase"/>
</dbReference>
<dbReference type="SUPFAM" id="SSF52540">
    <property type="entry name" value="P-loop containing nucleoside triphosphate hydrolases"/>
    <property type="match status" value="1"/>
</dbReference>
<organism evidence="3 4">
    <name type="scientific">Uliginosibacterium silvisoli</name>
    <dbReference type="NCBI Taxonomy" id="3114758"/>
    <lineage>
        <taxon>Bacteria</taxon>
        <taxon>Pseudomonadati</taxon>
        <taxon>Pseudomonadota</taxon>
        <taxon>Betaproteobacteria</taxon>
        <taxon>Rhodocyclales</taxon>
        <taxon>Zoogloeaceae</taxon>
        <taxon>Uliginosibacterium</taxon>
    </lineage>
</organism>
<dbReference type="InterPro" id="IPR002586">
    <property type="entry name" value="CobQ/CobB/MinD/ParA_Nub-bd_dom"/>
</dbReference>
<evidence type="ECO:0000259" key="2">
    <source>
        <dbReference type="Pfam" id="PF01656"/>
    </source>
</evidence>
<feature type="compositionally biased region" description="Low complexity" evidence="1">
    <location>
        <begin position="249"/>
        <end position="261"/>
    </location>
</feature>
<reference evidence="3 4" key="1">
    <citation type="submission" date="2024-01" db="EMBL/GenBank/DDBJ databases">
        <title>Uliginosibacterium soil sp. nov.</title>
        <authorList>
            <person name="Lv Y."/>
        </authorList>
    </citation>
    <scope>NUCLEOTIDE SEQUENCE [LARGE SCALE GENOMIC DNA]</scope>
    <source>
        <strain evidence="3 4">H3</strain>
    </source>
</reference>
<sequence length="274" mass="29498">MSVIAVVNRKGGAGKSTLATHVAGYLASLGHDVMLGDVDKQQSSRLWLSLRPESTPKIHGWTMDERNFARPPAGVKHVVLDTPGGFQGVGLMKVALYADAILIPATTSIFDRTAAEDSIKELRTFPRIASGKCSLGCVGMRIDGRTKNAEALQAWASALGLPYLTTIKAAAAYSKCLEQGLSIFDFPRAKVEPYLEEWQGITTWLNELLAFAPPEPKISRPVDGHSSTPVRTAEPAPPVDHRPLPVRVAESAAAHAATNPATDSNINLPEFLRR</sequence>
<dbReference type="PANTHER" id="PTHR13696">
    <property type="entry name" value="P-LOOP CONTAINING NUCLEOSIDE TRIPHOSPHATE HYDROLASE"/>
    <property type="match status" value="1"/>
</dbReference>
<dbReference type="InterPro" id="IPR027417">
    <property type="entry name" value="P-loop_NTPase"/>
</dbReference>
<comment type="caution">
    <text evidence="3">The sequence shown here is derived from an EMBL/GenBank/DDBJ whole genome shotgun (WGS) entry which is preliminary data.</text>
</comment>
<dbReference type="EMBL" id="JAYXHS010000005">
    <property type="protein sequence ID" value="MEC5388277.1"/>
    <property type="molecule type" value="Genomic_DNA"/>
</dbReference>
<dbReference type="PANTHER" id="PTHR13696:SF96">
    <property type="entry name" value="COBQ_COBB_MIND_PARA NUCLEOTIDE BINDING DOMAIN-CONTAINING PROTEIN"/>
    <property type="match status" value="1"/>
</dbReference>
<feature type="domain" description="CobQ/CobB/MinD/ParA nucleotide binding" evidence="2">
    <location>
        <begin position="4"/>
        <end position="181"/>
    </location>
</feature>
<accession>A0ABU6K8S2</accession>
<dbReference type="CDD" id="cd02042">
    <property type="entry name" value="ParAB_family"/>
    <property type="match status" value="1"/>
</dbReference>
<evidence type="ECO:0000313" key="3">
    <source>
        <dbReference type="EMBL" id="MEC5388277.1"/>
    </source>
</evidence>
<dbReference type="Proteomes" id="UP001331561">
    <property type="component" value="Unassembled WGS sequence"/>
</dbReference>
<evidence type="ECO:0000256" key="1">
    <source>
        <dbReference type="SAM" id="MobiDB-lite"/>
    </source>
</evidence>
<name>A0ABU6K8S2_9RHOO</name>
<dbReference type="RefSeq" id="WP_327601249.1">
    <property type="nucleotide sequence ID" value="NZ_JAYXHS010000005.1"/>
</dbReference>
<protein>
    <submittedName>
        <fullName evidence="3">ParA family protein</fullName>
    </submittedName>
</protein>
<keyword evidence="4" id="KW-1185">Reference proteome</keyword>
<dbReference type="Gene3D" id="3.40.50.300">
    <property type="entry name" value="P-loop containing nucleotide triphosphate hydrolases"/>
    <property type="match status" value="1"/>
</dbReference>
<feature type="region of interest" description="Disordered" evidence="1">
    <location>
        <begin position="218"/>
        <end position="274"/>
    </location>
</feature>
<gene>
    <name evidence="3" type="ORF">VVD49_21270</name>
</gene>